<organism evidence="2 3">
    <name type="scientific">Nesterenkonia halobia</name>
    <dbReference type="NCBI Taxonomy" id="37922"/>
    <lineage>
        <taxon>Bacteria</taxon>
        <taxon>Bacillati</taxon>
        <taxon>Actinomycetota</taxon>
        <taxon>Actinomycetes</taxon>
        <taxon>Micrococcales</taxon>
        <taxon>Micrococcaceae</taxon>
        <taxon>Nesterenkonia</taxon>
    </lineage>
</organism>
<gene>
    <name evidence="2" type="ORF">GCM10020260_00640</name>
</gene>
<keyword evidence="1" id="KW-0812">Transmembrane</keyword>
<comment type="caution">
    <text evidence="2">The sequence shown here is derived from an EMBL/GenBank/DDBJ whole genome shotgun (WGS) entry which is preliminary data.</text>
</comment>
<dbReference type="RefSeq" id="WP_344717186.1">
    <property type="nucleotide sequence ID" value="NZ_BAAAYG010000001.1"/>
</dbReference>
<dbReference type="EMBL" id="BAAAYG010000001">
    <property type="protein sequence ID" value="GAA3278491.1"/>
    <property type="molecule type" value="Genomic_DNA"/>
</dbReference>
<feature type="transmembrane region" description="Helical" evidence="1">
    <location>
        <begin position="38"/>
        <end position="62"/>
    </location>
</feature>
<evidence type="ECO:0000256" key="1">
    <source>
        <dbReference type="SAM" id="Phobius"/>
    </source>
</evidence>
<reference evidence="3" key="1">
    <citation type="journal article" date="2019" name="Int. J. Syst. Evol. Microbiol.">
        <title>The Global Catalogue of Microorganisms (GCM) 10K type strain sequencing project: providing services to taxonomists for standard genome sequencing and annotation.</title>
        <authorList>
            <consortium name="The Broad Institute Genomics Platform"/>
            <consortium name="The Broad Institute Genome Sequencing Center for Infectious Disease"/>
            <person name="Wu L."/>
            <person name="Ma J."/>
        </authorList>
    </citation>
    <scope>NUCLEOTIDE SEQUENCE [LARGE SCALE GENOMIC DNA]</scope>
    <source>
        <strain evidence="3">JCM 11483</strain>
    </source>
</reference>
<keyword evidence="1" id="KW-0472">Membrane</keyword>
<keyword evidence="3" id="KW-1185">Reference proteome</keyword>
<feature type="transmembrane region" description="Helical" evidence="1">
    <location>
        <begin position="74"/>
        <end position="98"/>
    </location>
</feature>
<keyword evidence="1" id="KW-1133">Transmembrane helix</keyword>
<name>A0ABP6R9X9_9MICC</name>
<evidence type="ECO:0000313" key="2">
    <source>
        <dbReference type="EMBL" id="GAA3278491.1"/>
    </source>
</evidence>
<sequence length="119" mass="12404">MSATTALATTVASGINKSDLPTADFEAPWMDFFTTIGGFIIATIVVVLVVVMIIGVGIWVAGKLGAGGRAQESGIGAFVWGLVASVLIGTATTLVVYFSDVGPDWMTFDEEISQQQQST</sequence>
<evidence type="ECO:0000313" key="3">
    <source>
        <dbReference type="Proteomes" id="UP001501736"/>
    </source>
</evidence>
<proteinExistence type="predicted"/>
<accession>A0ABP6R9X9</accession>
<dbReference type="Proteomes" id="UP001501736">
    <property type="component" value="Unassembled WGS sequence"/>
</dbReference>
<evidence type="ECO:0008006" key="4">
    <source>
        <dbReference type="Google" id="ProtNLM"/>
    </source>
</evidence>
<protein>
    <recommendedName>
        <fullName evidence="4">DUF4190 domain-containing protein</fullName>
    </recommendedName>
</protein>